<dbReference type="InterPro" id="IPR050315">
    <property type="entry name" value="FAD-oxidoreductase_2"/>
</dbReference>
<evidence type="ECO:0000259" key="5">
    <source>
        <dbReference type="Pfam" id="PF00890"/>
    </source>
</evidence>
<keyword evidence="4" id="KW-0560">Oxidoreductase</keyword>
<feature type="domain" description="FAD-dependent oxidoreductase 2 FAD-binding" evidence="5">
    <location>
        <begin position="21"/>
        <end position="558"/>
    </location>
</feature>
<comment type="cofactor">
    <cofactor evidence="1">
        <name>FAD</name>
        <dbReference type="ChEBI" id="CHEBI:57692"/>
    </cofactor>
</comment>
<gene>
    <name evidence="6" type="ORF">ACFOFO_01010</name>
</gene>
<dbReference type="Proteomes" id="UP001595530">
    <property type="component" value="Unassembled WGS sequence"/>
</dbReference>
<name>A0ABV7EVG5_9BURK</name>
<protein>
    <submittedName>
        <fullName evidence="6">FAD-dependent oxidoreductase</fullName>
    </submittedName>
</protein>
<dbReference type="InterPro" id="IPR036188">
    <property type="entry name" value="FAD/NAD-bd_sf"/>
</dbReference>
<evidence type="ECO:0000256" key="2">
    <source>
        <dbReference type="ARBA" id="ARBA00022630"/>
    </source>
</evidence>
<sequence length="581" mass="62576">MMSSSHKANNSSGSPETTEYDVVVVGSGGGAMLAACRAADNGLSVLVVEKCDVYGGTTAISGGGIWIPCNHVGEAAGAKDSFDEALTYVRACVGEHMSEARVRAYLKHGPRMVRYLHDKTQVRFVPLPEYADYFQDRPGAKPGFRSLDPKPFDAARVGAEFIKQRPPLAATLVGGRMSMTQTEARKMLGKHRGWVGLALTVMVRYWSDLPWRLRSRRDRRLTLGAALVGSLRVSLQERGIPLWLNTPLRDLVIKDGRAVGVQVERDGAVVQISARRGVILAAGGFEWNQAMRDKYLPQPSRAEWSVTPPHANTGDAIRAGEAVGAGLDLMQYMWGVPALQVPGQPQAHPLFVERALPGSVVVDAKGKRFLNENIAYTDFVQIMYRKQAEEGGTIPAWLVFDARFRRNYPCGPLFPGSFVPDSRLPQEVRQIVHRADTLDALAAQIGVDPVGLQETVARTNADAIKGVDSQFGKGGNCFDTYYGDTTVKPNPCLAPLEKAPFYALRLVPGDIGTKGGLTTDEHARVLTQAGVAIEGLYAIGNCSAAVMGTSYPGAGSTIGPAMTFGMLAADHIALDDVRASA</sequence>
<comment type="caution">
    <text evidence="6">The sequence shown here is derived from an EMBL/GenBank/DDBJ whole genome shotgun (WGS) entry which is preliminary data.</text>
</comment>
<evidence type="ECO:0000256" key="1">
    <source>
        <dbReference type="ARBA" id="ARBA00001974"/>
    </source>
</evidence>
<evidence type="ECO:0000256" key="3">
    <source>
        <dbReference type="ARBA" id="ARBA00022827"/>
    </source>
</evidence>
<reference evidence="7" key="1">
    <citation type="journal article" date="2019" name="Int. J. Syst. Evol. Microbiol.">
        <title>The Global Catalogue of Microorganisms (GCM) 10K type strain sequencing project: providing services to taxonomists for standard genome sequencing and annotation.</title>
        <authorList>
            <consortium name="The Broad Institute Genomics Platform"/>
            <consortium name="The Broad Institute Genome Sequencing Center for Infectious Disease"/>
            <person name="Wu L."/>
            <person name="Ma J."/>
        </authorList>
    </citation>
    <scope>NUCLEOTIDE SEQUENCE [LARGE SCALE GENOMIC DNA]</scope>
    <source>
        <strain evidence="7">KCTC 42986</strain>
    </source>
</reference>
<keyword evidence="3" id="KW-0274">FAD</keyword>
<dbReference type="PANTHER" id="PTHR43400:SF10">
    <property type="entry name" value="3-OXOSTEROID 1-DEHYDROGENASE"/>
    <property type="match status" value="1"/>
</dbReference>
<dbReference type="EMBL" id="JBHRTP010000003">
    <property type="protein sequence ID" value="MFC3106550.1"/>
    <property type="molecule type" value="Genomic_DNA"/>
</dbReference>
<dbReference type="InterPro" id="IPR003953">
    <property type="entry name" value="FAD-dep_OxRdtase_2_FAD-bd"/>
</dbReference>
<keyword evidence="7" id="KW-1185">Reference proteome</keyword>
<dbReference type="Pfam" id="PF00890">
    <property type="entry name" value="FAD_binding_2"/>
    <property type="match status" value="1"/>
</dbReference>
<evidence type="ECO:0000313" key="6">
    <source>
        <dbReference type="EMBL" id="MFC3106550.1"/>
    </source>
</evidence>
<keyword evidence="2" id="KW-0285">Flavoprotein</keyword>
<dbReference type="PANTHER" id="PTHR43400">
    <property type="entry name" value="FUMARATE REDUCTASE"/>
    <property type="match status" value="1"/>
</dbReference>
<dbReference type="InterPro" id="IPR027477">
    <property type="entry name" value="Succ_DH/fumarate_Rdtase_cat_sf"/>
</dbReference>
<organism evidence="6 7">
    <name type="scientific">Undibacterium arcticum</name>
    <dbReference type="NCBI Taxonomy" id="1762892"/>
    <lineage>
        <taxon>Bacteria</taxon>
        <taxon>Pseudomonadati</taxon>
        <taxon>Pseudomonadota</taxon>
        <taxon>Betaproteobacteria</taxon>
        <taxon>Burkholderiales</taxon>
        <taxon>Oxalobacteraceae</taxon>
        <taxon>Undibacterium</taxon>
    </lineage>
</organism>
<evidence type="ECO:0000256" key="4">
    <source>
        <dbReference type="ARBA" id="ARBA00023002"/>
    </source>
</evidence>
<dbReference type="SUPFAM" id="SSF56425">
    <property type="entry name" value="Succinate dehydrogenase/fumarate reductase flavoprotein, catalytic domain"/>
    <property type="match status" value="1"/>
</dbReference>
<evidence type="ECO:0000313" key="7">
    <source>
        <dbReference type="Proteomes" id="UP001595530"/>
    </source>
</evidence>
<proteinExistence type="predicted"/>
<accession>A0ABV7EVG5</accession>
<dbReference type="Gene3D" id="3.50.50.60">
    <property type="entry name" value="FAD/NAD(P)-binding domain"/>
    <property type="match status" value="2"/>
</dbReference>
<dbReference type="RefSeq" id="WP_390330580.1">
    <property type="nucleotide sequence ID" value="NZ_JBHRTP010000003.1"/>
</dbReference>
<dbReference type="SUPFAM" id="SSF51905">
    <property type="entry name" value="FAD/NAD(P)-binding domain"/>
    <property type="match status" value="1"/>
</dbReference>